<evidence type="ECO:0000313" key="2">
    <source>
        <dbReference type="EMBL" id="ASF48854.1"/>
    </source>
</evidence>
<dbReference type="InterPro" id="IPR027417">
    <property type="entry name" value="P-loop_NTPase"/>
</dbReference>
<dbReference type="Proteomes" id="UP000197019">
    <property type="component" value="Chromosome"/>
</dbReference>
<proteinExistence type="predicted"/>
<gene>
    <name evidence="2" type="ORF">CEK71_20510</name>
</gene>
<dbReference type="Gene3D" id="3.40.50.300">
    <property type="entry name" value="P-loop containing nucleotide triphosphate hydrolases"/>
    <property type="match status" value="1"/>
</dbReference>
<evidence type="ECO:0000256" key="1">
    <source>
        <dbReference type="SAM" id="MobiDB-lite"/>
    </source>
</evidence>
<organism evidence="2 3">
    <name type="scientific">Methylovulum psychrotolerans</name>
    <dbReference type="NCBI Taxonomy" id="1704499"/>
    <lineage>
        <taxon>Bacteria</taxon>
        <taxon>Pseudomonadati</taxon>
        <taxon>Pseudomonadota</taxon>
        <taxon>Gammaproteobacteria</taxon>
        <taxon>Methylococcales</taxon>
        <taxon>Methylococcaceae</taxon>
        <taxon>Methylovulum</taxon>
    </lineage>
</organism>
<dbReference type="OrthoDB" id="1625426at2"/>
<dbReference type="Pfam" id="PF13479">
    <property type="entry name" value="AAA_24"/>
    <property type="match status" value="1"/>
</dbReference>
<dbReference type="RefSeq" id="WP_088621715.1">
    <property type="nucleotide sequence ID" value="NZ_CP022129.1"/>
</dbReference>
<dbReference type="KEGG" id="mpsy:CEK71_20510"/>
<accession>A0A1Z4C5W6</accession>
<evidence type="ECO:0000313" key="3">
    <source>
        <dbReference type="Proteomes" id="UP000197019"/>
    </source>
</evidence>
<sequence length="289" mass="31882">MFKKAQKQKSKLRLGIDGPSGSGKTWGALAIASAFGDKIAVIDTECGSASLYSDHFDFDVLELRDDFAPERYVEAIRMAEKAGYDVLVIDSISHEWEGVGGCLDIQNRLGGRYTDWAKVTPRHDLFVNALVSSSLHIIVTLRTKTEYVIEKNQHGKDTPRKVGTAPKQRDGLEYELTAVFNLCPQHIASVSKDRTGLFDGKDFRLDASVGRELLAWLDSGIAPPDHKAALNTAQDMQQLSDAWNAIPSHLKRDCLPLKEANKARLAQAEQTAVPVKRKRRARGKVGEAA</sequence>
<keyword evidence="3" id="KW-1185">Reference proteome</keyword>
<name>A0A1Z4C5W6_9GAMM</name>
<feature type="region of interest" description="Disordered" evidence="1">
    <location>
        <begin position="267"/>
        <end position="289"/>
    </location>
</feature>
<protein>
    <submittedName>
        <fullName evidence="2">AAA family ATPase</fullName>
    </submittedName>
</protein>
<reference evidence="2 3" key="1">
    <citation type="submission" date="2017-06" db="EMBL/GenBank/DDBJ databases">
        <title>Genome Sequencing of the methanotroph Methylovulum psychrotolerants str. HV10-M2 isolated from a high-altitude environment.</title>
        <authorList>
            <person name="Mateos-Rivera A."/>
        </authorList>
    </citation>
    <scope>NUCLEOTIDE SEQUENCE [LARGE SCALE GENOMIC DNA]</scope>
    <source>
        <strain evidence="2 3">HV10_M2</strain>
    </source>
</reference>
<dbReference type="SUPFAM" id="SSF52540">
    <property type="entry name" value="P-loop containing nucleoside triphosphate hydrolases"/>
    <property type="match status" value="1"/>
</dbReference>
<dbReference type="AlphaFoldDB" id="A0A1Z4C5W6"/>
<dbReference type="EMBL" id="CP022129">
    <property type="protein sequence ID" value="ASF48854.1"/>
    <property type="molecule type" value="Genomic_DNA"/>
</dbReference>